<protein>
    <submittedName>
        <fullName evidence="1">Cytochrome c oxidase subunit 1</fullName>
    </submittedName>
</protein>
<dbReference type="Proteomes" id="UP000241890">
    <property type="component" value="Unassembled WGS sequence"/>
</dbReference>
<dbReference type="AlphaFoldDB" id="A0A2R5GZD6"/>
<gene>
    <name evidence="1" type="ORF">FCC1311_096172</name>
</gene>
<reference evidence="1 2" key="1">
    <citation type="submission" date="2017-12" db="EMBL/GenBank/DDBJ databases">
        <title>Sequencing, de novo assembly and annotation of complete genome of a new Thraustochytrid species, strain FCC1311.</title>
        <authorList>
            <person name="Sedici K."/>
            <person name="Godart F."/>
            <person name="Aiese Cigliano R."/>
            <person name="Sanseverino W."/>
            <person name="Barakat M."/>
            <person name="Ortet P."/>
            <person name="Marechal E."/>
            <person name="Cagnac O."/>
            <person name="Amato A."/>
        </authorList>
    </citation>
    <scope>NUCLEOTIDE SEQUENCE [LARGE SCALE GENOMIC DNA]</scope>
</reference>
<dbReference type="EMBL" id="BEYU01000154">
    <property type="protein sequence ID" value="GBG33394.1"/>
    <property type="molecule type" value="Genomic_DNA"/>
</dbReference>
<name>A0A2R5GZD6_9STRA</name>
<organism evidence="1 2">
    <name type="scientific">Hondaea fermentalgiana</name>
    <dbReference type="NCBI Taxonomy" id="2315210"/>
    <lineage>
        <taxon>Eukaryota</taxon>
        <taxon>Sar</taxon>
        <taxon>Stramenopiles</taxon>
        <taxon>Bigyra</taxon>
        <taxon>Labyrinthulomycetes</taxon>
        <taxon>Thraustochytrida</taxon>
        <taxon>Thraustochytriidae</taxon>
        <taxon>Hondaea</taxon>
    </lineage>
</organism>
<dbReference type="OrthoDB" id="184190at2759"/>
<accession>A0A2R5GZD6</accession>
<keyword evidence="2" id="KW-1185">Reference proteome</keyword>
<sequence length="93" mass="10274">MLSAVRRSAVGALRAPQVQRALAPTAVRSLSVYDIPTDKDYVEPPKEYTDKGALIVDNIAFSLEWVLSSPPPLHAFEEPPIIVEWPEGEEGHH</sequence>
<evidence type="ECO:0000313" key="1">
    <source>
        <dbReference type="EMBL" id="GBG33394.1"/>
    </source>
</evidence>
<comment type="caution">
    <text evidence="1">The sequence shown here is derived from an EMBL/GenBank/DDBJ whole genome shotgun (WGS) entry which is preliminary data.</text>
</comment>
<proteinExistence type="predicted"/>
<dbReference type="InParanoid" id="A0A2R5GZD6"/>
<evidence type="ECO:0000313" key="2">
    <source>
        <dbReference type="Proteomes" id="UP000241890"/>
    </source>
</evidence>